<proteinExistence type="predicted"/>
<evidence type="ECO:0000313" key="3">
    <source>
        <dbReference type="Proteomes" id="UP001596091"/>
    </source>
</evidence>
<reference evidence="3" key="1">
    <citation type="journal article" date="2019" name="Int. J. Syst. Evol. Microbiol.">
        <title>The Global Catalogue of Microorganisms (GCM) 10K type strain sequencing project: providing services to taxonomists for standard genome sequencing and annotation.</title>
        <authorList>
            <consortium name="The Broad Institute Genomics Platform"/>
            <consortium name="The Broad Institute Genome Sequencing Center for Infectious Disease"/>
            <person name="Wu L."/>
            <person name="Ma J."/>
        </authorList>
    </citation>
    <scope>NUCLEOTIDE SEQUENCE [LARGE SCALE GENOMIC DNA]</scope>
    <source>
        <strain evidence="3">JCM 4087</strain>
    </source>
</reference>
<feature type="region of interest" description="Disordered" evidence="1">
    <location>
        <begin position="266"/>
        <end position="288"/>
    </location>
</feature>
<comment type="caution">
    <text evidence="2">The sequence shown here is derived from an EMBL/GenBank/DDBJ whole genome shotgun (WGS) entry which is preliminary data.</text>
</comment>
<gene>
    <name evidence="2" type="ORF">ACFPT7_17545</name>
</gene>
<accession>A0ABW1ELH9</accession>
<evidence type="ECO:0000313" key="2">
    <source>
        <dbReference type="EMBL" id="MFC5864115.1"/>
    </source>
</evidence>
<evidence type="ECO:0008006" key="4">
    <source>
        <dbReference type="Google" id="ProtNLM"/>
    </source>
</evidence>
<dbReference type="Proteomes" id="UP001596091">
    <property type="component" value="Unassembled WGS sequence"/>
</dbReference>
<protein>
    <recommendedName>
        <fullName evidence="4">FecR protein domain-containing protein</fullName>
    </recommendedName>
</protein>
<sequence length="350" mass="36327">MRERGVRRTWARGWSIARFGFAACLALGITGASRGQEVASPKPPDTPAATPETPIPAIPAAPGKVDTSTPIAIIPNDSKDPASAVEIRGGVDIYQGKAAIESSGTITAGEKTVAITLPSRGQLLLCGASKVSLSMDSEHPSNDRSGLMMALDHGALEANMRTGENSDIVLTPDFRILISGPGVAAVRVRLGADGDTCVDNHGADAPYVTVNGLFDGGVYRVQADQHVTFQHGSLKQVVDNEKEPCGCPVETPETLAAGNAFPVAQSAGLTGAPPPRENPAAPGVVGPQANATLNYDGAKPKEPEAKVEVAKPITPVVTAPAPSTQEKKQKAKSHNLFVKIGHMFRNIFGG</sequence>
<organism evidence="2 3">
    <name type="scientific">Acidicapsa dinghuensis</name>
    <dbReference type="NCBI Taxonomy" id="2218256"/>
    <lineage>
        <taxon>Bacteria</taxon>
        <taxon>Pseudomonadati</taxon>
        <taxon>Acidobacteriota</taxon>
        <taxon>Terriglobia</taxon>
        <taxon>Terriglobales</taxon>
        <taxon>Acidobacteriaceae</taxon>
        <taxon>Acidicapsa</taxon>
    </lineage>
</organism>
<name>A0ABW1ELH9_9BACT</name>
<evidence type="ECO:0000256" key="1">
    <source>
        <dbReference type="SAM" id="MobiDB-lite"/>
    </source>
</evidence>
<feature type="region of interest" description="Disordered" evidence="1">
    <location>
        <begin position="35"/>
        <end position="54"/>
    </location>
</feature>
<keyword evidence="3" id="KW-1185">Reference proteome</keyword>
<dbReference type="EMBL" id="JBHSPH010000008">
    <property type="protein sequence ID" value="MFC5864115.1"/>
    <property type="molecule type" value="Genomic_DNA"/>
</dbReference>
<dbReference type="RefSeq" id="WP_263340831.1">
    <property type="nucleotide sequence ID" value="NZ_JAGSYH010000006.1"/>
</dbReference>